<sequence length="337" mass="38090">MINIAFIRTAFLKPLELGLQKKYGINLAELGIPTQLLKEPTSLIPFNDYLHWLERIETLTADPAYMIKIAADLTFENIGAIGNWYVTCPDLALAFRRINHGISCLQSGASYHGEQSGKIVKWVYNNSYAHGRAASFDSLKVAILFTQVTRNYMGDNYTPLKIELSGVEIVDPAIQQFFGCPITWQASATKVWLNLSILEHGNQRPLPIIKPILVSNLQLDDLLNMPQPQDIAKVMFEVINYSRYYGFPNLNFVAEKIGLSKQQLQRRLHDNGWTFMGTTNYILCNLAIKYMLSGMSINNIAAALGYSNVQSFNKAFKRNRGLTPAQYQQKLLERSLS</sequence>
<dbReference type="SMART" id="SM00342">
    <property type="entry name" value="HTH_ARAC"/>
    <property type="match status" value="1"/>
</dbReference>
<dbReference type="InterPro" id="IPR018060">
    <property type="entry name" value="HTH_AraC"/>
</dbReference>
<dbReference type="PANTHER" id="PTHR47894:SF1">
    <property type="entry name" value="HTH-TYPE TRANSCRIPTIONAL REGULATOR VQSM"/>
    <property type="match status" value="1"/>
</dbReference>
<dbReference type="Pfam" id="PF12625">
    <property type="entry name" value="Arabinose_bd"/>
    <property type="match status" value="1"/>
</dbReference>
<dbReference type="GeneID" id="29946009"/>
<dbReference type="PRINTS" id="PR00032">
    <property type="entry name" value="HTHARAC"/>
</dbReference>
<dbReference type="RefSeq" id="WP_036791256.1">
    <property type="nucleotide sequence ID" value="NZ_LN794353.1"/>
</dbReference>
<reference evidence="1 2" key="1">
    <citation type="submission" date="2018-01" db="EMBL/GenBank/DDBJ databases">
        <title>Whole genome sequencing of Histamine producing bacteria.</title>
        <authorList>
            <person name="Butler K."/>
        </authorList>
    </citation>
    <scope>NUCLEOTIDE SEQUENCE [LARGE SCALE GENOMIC DNA]</scope>
    <source>
        <strain evidence="1 2">FS-7.2</strain>
    </source>
</reference>
<evidence type="ECO:0000313" key="1">
    <source>
        <dbReference type="EMBL" id="PSU92528.1"/>
    </source>
</evidence>
<dbReference type="SUPFAM" id="SSF46689">
    <property type="entry name" value="Homeodomain-like"/>
    <property type="match status" value="1"/>
</dbReference>
<protein>
    <submittedName>
        <fullName evidence="1">AraC family transcriptional regulator</fullName>
    </submittedName>
</protein>
<dbReference type="GO" id="GO:0003700">
    <property type="term" value="F:DNA-binding transcription factor activity"/>
    <property type="evidence" value="ECO:0007669"/>
    <property type="project" value="InterPro"/>
</dbReference>
<evidence type="ECO:0000313" key="2">
    <source>
        <dbReference type="Proteomes" id="UP000241426"/>
    </source>
</evidence>
<dbReference type="InterPro" id="IPR009057">
    <property type="entry name" value="Homeodomain-like_sf"/>
</dbReference>
<gene>
    <name evidence="1" type="ORF">C9J27_22330</name>
</gene>
<dbReference type="Proteomes" id="UP000241426">
    <property type="component" value="Unassembled WGS sequence"/>
</dbReference>
<dbReference type="InterPro" id="IPR020449">
    <property type="entry name" value="Tscrpt_reg_AraC-type_HTH"/>
</dbReference>
<accession>A0A0B7JIY4</accession>
<dbReference type="Pfam" id="PF12833">
    <property type="entry name" value="HTH_18"/>
    <property type="match status" value="1"/>
</dbReference>
<dbReference type="Gene3D" id="1.10.10.60">
    <property type="entry name" value="Homeodomain-like"/>
    <property type="match status" value="1"/>
</dbReference>
<dbReference type="EMBL" id="PYNF01000033">
    <property type="protein sequence ID" value="PSU92528.1"/>
    <property type="molecule type" value="Genomic_DNA"/>
</dbReference>
<dbReference type="AlphaFoldDB" id="A0A0B7JIY4"/>
<dbReference type="eggNOG" id="COG2207">
    <property type="taxonomic scope" value="Bacteria"/>
</dbReference>
<proteinExistence type="predicted"/>
<dbReference type="PANTHER" id="PTHR47894">
    <property type="entry name" value="HTH-TYPE TRANSCRIPTIONAL REGULATOR GADX"/>
    <property type="match status" value="1"/>
</dbReference>
<name>A0A0B7JIY4_9GAMM</name>
<comment type="caution">
    <text evidence="1">The sequence shown here is derived from an EMBL/GenBank/DDBJ whole genome shotgun (WGS) entry which is preliminary data.</text>
</comment>
<dbReference type="GO" id="GO:0005829">
    <property type="term" value="C:cytosol"/>
    <property type="evidence" value="ECO:0007669"/>
    <property type="project" value="TreeGrafter"/>
</dbReference>
<dbReference type="PROSITE" id="PS01124">
    <property type="entry name" value="HTH_ARAC_FAMILY_2"/>
    <property type="match status" value="1"/>
</dbReference>
<accession>A0A2T3KC03</accession>
<dbReference type="GO" id="GO:0000976">
    <property type="term" value="F:transcription cis-regulatory region binding"/>
    <property type="evidence" value="ECO:0007669"/>
    <property type="project" value="TreeGrafter"/>
</dbReference>
<organism evidence="1 2">
    <name type="scientific">Photobacterium kishitanii</name>
    <dbReference type="NCBI Taxonomy" id="318456"/>
    <lineage>
        <taxon>Bacteria</taxon>
        <taxon>Pseudomonadati</taxon>
        <taxon>Pseudomonadota</taxon>
        <taxon>Gammaproteobacteria</taxon>
        <taxon>Vibrionales</taxon>
        <taxon>Vibrionaceae</taxon>
        <taxon>Photobacterium</taxon>
    </lineage>
</organism>
<dbReference type="InterPro" id="IPR032687">
    <property type="entry name" value="AraC-type_N"/>
</dbReference>